<dbReference type="Pfam" id="PF01230">
    <property type="entry name" value="HIT"/>
    <property type="match status" value="1"/>
</dbReference>
<reference evidence="3 4" key="1">
    <citation type="submission" date="2024-03" db="EMBL/GenBank/DDBJ databases">
        <title>Natural products discovery in diverse microorganisms through a two-stage MS feature dereplication strategy.</title>
        <authorList>
            <person name="Zhang R."/>
        </authorList>
    </citation>
    <scope>NUCLEOTIDE SEQUENCE [LARGE SCALE GENOMIC DNA]</scope>
    <source>
        <strain evidence="3 4">18930</strain>
    </source>
</reference>
<sequence length="255" mass="27151">MGKRRHEAILVSSPRQSGCAFCDIVAGDDSTARIVAKGHGVTIFLPDHPATRGHVLVVPDEHVADIWGLSQGMARTLFSEVARAAGAARDALQPDGLNVIQSNGAAATQSVDHLHVHVVPRWTADDMGEIWPSLDPSWSPAQLDAMQGDLRTAVEASKPKGYDMTNEQDREDRRKHLDLISAAIERMAGSSSAAKGWSITLAGAAFGVALVRDSWPFIALGILNRTGFLAASTLATSPGGVPILDCSRPPRIRLV</sequence>
<keyword evidence="4" id="KW-1185">Reference proteome</keyword>
<dbReference type="RefSeq" id="WP_338890869.1">
    <property type="nucleotide sequence ID" value="NZ_CP147846.1"/>
</dbReference>
<name>A0ABZ2PLG5_9NOCA</name>
<evidence type="ECO:0000256" key="1">
    <source>
        <dbReference type="PROSITE-ProRule" id="PRU00464"/>
    </source>
</evidence>
<organism evidence="3 4">
    <name type="scientific">Rhodococcus sovatensis</name>
    <dbReference type="NCBI Taxonomy" id="1805840"/>
    <lineage>
        <taxon>Bacteria</taxon>
        <taxon>Bacillati</taxon>
        <taxon>Actinomycetota</taxon>
        <taxon>Actinomycetes</taxon>
        <taxon>Mycobacteriales</taxon>
        <taxon>Nocardiaceae</taxon>
        <taxon>Rhodococcus</taxon>
    </lineage>
</organism>
<feature type="short sequence motif" description="Histidine triad motif" evidence="1">
    <location>
        <begin position="113"/>
        <end position="117"/>
    </location>
</feature>
<dbReference type="PANTHER" id="PTHR46648:SF1">
    <property type="entry name" value="ADENOSINE 5'-MONOPHOSPHORAMIDASE HNT1"/>
    <property type="match status" value="1"/>
</dbReference>
<protein>
    <submittedName>
        <fullName evidence="3">HIT domain-containing protein</fullName>
    </submittedName>
</protein>
<dbReference type="InterPro" id="IPR001310">
    <property type="entry name" value="Histidine_triad_HIT"/>
</dbReference>
<dbReference type="PROSITE" id="PS51084">
    <property type="entry name" value="HIT_2"/>
    <property type="match status" value="1"/>
</dbReference>
<evidence type="ECO:0000313" key="4">
    <source>
        <dbReference type="Proteomes" id="UP001432000"/>
    </source>
</evidence>
<evidence type="ECO:0000259" key="2">
    <source>
        <dbReference type="PROSITE" id="PS51084"/>
    </source>
</evidence>
<dbReference type="Gene3D" id="3.30.428.10">
    <property type="entry name" value="HIT-like"/>
    <property type="match status" value="1"/>
</dbReference>
<dbReference type="InterPro" id="IPR036265">
    <property type="entry name" value="HIT-like_sf"/>
</dbReference>
<evidence type="ECO:0000313" key="3">
    <source>
        <dbReference type="EMBL" id="WXG69844.1"/>
    </source>
</evidence>
<dbReference type="Proteomes" id="UP001432000">
    <property type="component" value="Chromosome"/>
</dbReference>
<proteinExistence type="predicted"/>
<dbReference type="SUPFAM" id="SSF54197">
    <property type="entry name" value="HIT-like"/>
    <property type="match status" value="1"/>
</dbReference>
<dbReference type="EMBL" id="CP147846">
    <property type="protein sequence ID" value="WXG69844.1"/>
    <property type="molecule type" value="Genomic_DNA"/>
</dbReference>
<accession>A0ABZ2PLG5</accession>
<feature type="domain" description="HIT" evidence="2">
    <location>
        <begin position="20"/>
        <end position="129"/>
    </location>
</feature>
<gene>
    <name evidence="3" type="ORF">WDS16_04665</name>
</gene>
<dbReference type="PANTHER" id="PTHR46648">
    <property type="entry name" value="HIT FAMILY PROTEIN 1"/>
    <property type="match status" value="1"/>
</dbReference>
<dbReference type="InterPro" id="IPR011146">
    <property type="entry name" value="HIT-like"/>
</dbReference>